<comment type="caution">
    <text evidence="1">The sequence shown here is derived from an EMBL/GenBank/DDBJ whole genome shotgun (WGS) entry which is preliminary data.</text>
</comment>
<organism evidence="1 2">
    <name type="scientific">Salix purpurea</name>
    <name type="common">Purple osier willow</name>
    <dbReference type="NCBI Taxonomy" id="77065"/>
    <lineage>
        <taxon>Eukaryota</taxon>
        <taxon>Viridiplantae</taxon>
        <taxon>Streptophyta</taxon>
        <taxon>Embryophyta</taxon>
        <taxon>Tracheophyta</taxon>
        <taxon>Spermatophyta</taxon>
        <taxon>Magnoliopsida</taxon>
        <taxon>eudicotyledons</taxon>
        <taxon>Gunneridae</taxon>
        <taxon>Pentapetalae</taxon>
        <taxon>rosids</taxon>
        <taxon>fabids</taxon>
        <taxon>Malpighiales</taxon>
        <taxon>Salicaceae</taxon>
        <taxon>Saliceae</taxon>
        <taxon>Salix</taxon>
    </lineage>
</organism>
<reference evidence="1" key="1">
    <citation type="submission" date="2022-11" db="EMBL/GenBank/DDBJ databases">
        <authorList>
            <person name="Hyden B.L."/>
            <person name="Feng K."/>
            <person name="Yates T."/>
            <person name="Jawdy S."/>
            <person name="Smart L.B."/>
            <person name="Muchero W."/>
        </authorList>
    </citation>
    <scope>NUCLEOTIDE SEQUENCE</scope>
    <source>
        <tissue evidence="1">Shoot tip</tissue>
    </source>
</reference>
<reference evidence="1" key="2">
    <citation type="journal article" date="2023" name="Int. J. Mol. Sci.">
        <title>De Novo Assembly and Annotation of 11 Diverse Shrub Willow (Salix) Genomes Reveals Novel Gene Organization in Sex-Linked Regions.</title>
        <authorList>
            <person name="Hyden B."/>
            <person name="Feng K."/>
            <person name="Yates T.B."/>
            <person name="Jawdy S."/>
            <person name="Cereghino C."/>
            <person name="Smart L.B."/>
            <person name="Muchero W."/>
        </authorList>
    </citation>
    <scope>NUCLEOTIDE SEQUENCE</scope>
    <source>
        <tissue evidence="1">Shoot tip</tissue>
    </source>
</reference>
<accession>A0A9Q0SWJ7</accession>
<dbReference type="AlphaFoldDB" id="A0A9Q0SWJ7"/>
<gene>
    <name evidence="1" type="ORF">OIU79_013857</name>
</gene>
<dbReference type="OrthoDB" id="1743262at2759"/>
<name>A0A9Q0SWJ7_SALPP</name>
<dbReference type="Proteomes" id="UP001151532">
    <property type="component" value="Chromosome 9"/>
</dbReference>
<protein>
    <submittedName>
        <fullName evidence="1">Uncharacterized protein</fullName>
    </submittedName>
</protein>
<evidence type="ECO:0000313" key="2">
    <source>
        <dbReference type="Proteomes" id="UP001151532"/>
    </source>
</evidence>
<keyword evidence="2" id="KW-1185">Reference proteome</keyword>
<sequence>MMLPFLTGYFNSLLGISFLDFLLRHSDSKHPVLHPCLDLIYLGILRQLEPSQELATATLNTMPCVILVFLLHAPLSSDLKHPVIFNLDFHLLLFNPRKISFEDMGFWGLFPVDASVDES</sequence>
<evidence type="ECO:0000313" key="1">
    <source>
        <dbReference type="EMBL" id="KAJ6691965.1"/>
    </source>
</evidence>
<proteinExistence type="predicted"/>
<dbReference type="EMBL" id="JAPFFK010000018">
    <property type="protein sequence ID" value="KAJ6691965.1"/>
    <property type="molecule type" value="Genomic_DNA"/>
</dbReference>